<evidence type="ECO:0008006" key="3">
    <source>
        <dbReference type="Google" id="ProtNLM"/>
    </source>
</evidence>
<reference evidence="1" key="2">
    <citation type="submission" date="2023-06" db="EMBL/GenBank/DDBJ databases">
        <authorList>
            <consortium name="Lawrence Berkeley National Laboratory"/>
            <person name="Haridas S."/>
            <person name="Hensen N."/>
            <person name="Bonometti L."/>
            <person name="Westerberg I."/>
            <person name="Brannstrom I.O."/>
            <person name="Guillou S."/>
            <person name="Cros-Aarteil S."/>
            <person name="Calhoun S."/>
            <person name="Kuo A."/>
            <person name="Mondo S."/>
            <person name="Pangilinan J."/>
            <person name="Riley R."/>
            <person name="LaButti K."/>
            <person name="Andreopoulos B."/>
            <person name="Lipzen A."/>
            <person name="Chen C."/>
            <person name="Yanf M."/>
            <person name="Daum C."/>
            <person name="Ng V."/>
            <person name="Clum A."/>
            <person name="Steindorff A."/>
            <person name="Ohm R."/>
            <person name="Martin F."/>
            <person name="Silar P."/>
            <person name="Natvig D."/>
            <person name="Lalanne C."/>
            <person name="Gautier V."/>
            <person name="Ament-velasquez S.L."/>
            <person name="Kruys A."/>
            <person name="Hutchinson M.I."/>
            <person name="Powell A.J."/>
            <person name="Barry K."/>
            <person name="Miller A.N."/>
            <person name="Grigoriev I.V."/>
            <person name="Debuchy R."/>
            <person name="Gladieux P."/>
            <person name="Thoren M.H."/>
            <person name="Johannesson H."/>
        </authorList>
    </citation>
    <scope>NUCLEOTIDE SEQUENCE</scope>
    <source>
        <strain evidence="1">CBS 232.78</strain>
    </source>
</reference>
<dbReference type="EMBL" id="JAULSW010000010">
    <property type="protein sequence ID" value="KAK3368766.1"/>
    <property type="molecule type" value="Genomic_DNA"/>
</dbReference>
<comment type="caution">
    <text evidence="1">The sequence shown here is derived from an EMBL/GenBank/DDBJ whole genome shotgun (WGS) entry which is preliminary data.</text>
</comment>
<organism evidence="1 2">
    <name type="scientific">Podospora didyma</name>
    <dbReference type="NCBI Taxonomy" id="330526"/>
    <lineage>
        <taxon>Eukaryota</taxon>
        <taxon>Fungi</taxon>
        <taxon>Dikarya</taxon>
        <taxon>Ascomycota</taxon>
        <taxon>Pezizomycotina</taxon>
        <taxon>Sordariomycetes</taxon>
        <taxon>Sordariomycetidae</taxon>
        <taxon>Sordariales</taxon>
        <taxon>Podosporaceae</taxon>
        <taxon>Podospora</taxon>
    </lineage>
</organism>
<proteinExistence type="predicted"/>
<protein>
    <recommendedName>
        <fullName evidence="3">Fungal N-terminal domain-containing protein</fullName>
    </recommendedName>
</protein>
<keyword evidence="2" id="KW-1185">Reference proteome</keyword>
<dbReference type="Proteomes" id="UP001285441">
    <property type="component" value="Unassembled WGS sequence"/>
</dbReference>
<gene>
    <name evidence="1" type="ORF">B0H63DRAFT_81260</name>
</gene>
<evidence type="ECO:0000313" key="1">
    <source>
        <dbReference type="EMBL" id="KAK3368766.1"/>
    </source>
</evidence>
<reference evidence="1" key="1">
    <citation type="journal article" date="2023" name="Mol. Phylogenet. Evol.">
        <title>Genome-scale phylogeny and comparative genomics of the fungal order Sordariales.</title>
        <authorList>
            <person name="Hensen N."/>
            <person name="Bonometti L."/>
            <person name="Westerberg I."/>
            <person name="Brannstrom I.O."/>
            <person name="Guillou S."/>
            <person name="Cros-Aarteil S."/>
            <person name="Calhoun S."/>
            <person name="Haridas S."/>
            <person name="Kuo A."/>
            <person name="Mondo S."/>
            <person name="Pangilinan J."/>
            <person name="Riley R."/>
            <person name="LaButti K."/>
            <person name="Andreopoulos B."/>
            <person name="Lipzen A."/>
            <person name="Chen C."/>
            <person name="Yan M."/>
            <person name="Daum C."/>
            <person name="Ng V."/>
            <person name="Clum A."/>
            <person name="Steindorff A."/>
            <person name="Ohm R.A."/>
            <person name="Martin F."/>
            <person name="Silar P."/>
            <person name="Natvig D.O."/>
            <person name="Lalanne C."/>
            <person name="Gautier V."/>
            <person name="Ament-Velasquez S.L."/>
            <person name="Kruys A."/>
            <person name="Hutchinson M.I."/>
            <person name="Powell A.J."/>
            <person name="Barry K."/>
            <person name="Miller A.N."/>
            <person name="Grigoriev I.V."/>
            <person name="Debuchy R."/>
            <person name="Gladieux P."/>
            <person name="Hiltunen Thoren M."/>
            <person name="Johannesson H."/>
        </authorList>
    </citation>
    <scope>NUCLEOTIDE SEQUENCE</scope>
    <source>
        <strain evidence="1">CBS 232.78</strain>
    </source>
</reference>
<evidence type="ECO:0000313" key="2">
    <source>
        <dbReference type="Proteomes" id="UP001285441"/>
    </source>
</evidence>
<accession>A0AAE0K2D7</accession>
<sequence length="343" mass="37332">MNPLSICNRLSRHLWCHSQDNDIYHQLYLYLKDARQDLTAVALRLTELQIVLDLLRGASDGVDNVMPESLVSQVKSIVGNCRLILVCIDALLEKHRSSMSRSTRWTISGKDQVAALEQQLSAHVSALNIALEVSLLGISKAVKRTVGNVQSTTALIHGQTKAIHSDTSNIKDDTACILDEISRLRLHLPAGATADNGSPNPMIERYLNSVTIYAATLRRRFTGAMTRAGTPVVPTTHLTSPPTSLGGAPAPVTPVVRLGEEAAAQYKAGERAQKAGTKHLTILHELEGHRVSLLPNHNICLVINEGKVSFCEVPSGQLIKDFLCLDLRLSDASRMPFFSPDGS</sequence>
<name>A0AAE0K2D7_9PEZI</name>
<dbReference type="AlphaFoldDB" id="A0AAE0K2D7"/>